<dbReference type="RefSeq" id="XP_020430170.1">
    <property type="nucleotide sequence ID" value="XM_020579495.1"/>
</dbReference>
<dbReference type="EMBL" id="ADBJ01000038">
    <property type="protein sequence ID" value="EFA78043.1"/>
    <property type="molecule type" value="Genomic_DNA"/>
</dbReference>
<dbReference type="InParanoid" id="D3BJG3"/>
<dbReference type="Proteomes" id="UP000001396">
    <property type="component" value="Unassembled WGS sequence"/>
</dbReference>
<keyword evidence="3" id="KW-1185">Reference proteome</keyword>
<comment type="caution">
    <text evidence="2">The sequence shown here is derived from an EMBL/GenBank/DDBJ whole genome shotgun (WGS) entry which is preliminary data.</text>
</comment>
<reference evidence="2 3" key="1">
    <citation type="journal article" date="2011" name="Genome Res.">
        <title>Phylogeny-wide analysis of social amoeba genomes highlights ancient origins for complex intercellular communication.</title>
        <authorList>
            <person name="Heidel A.J."/>
            <person name="Lawal H.M."/>
            <person name="Felder M."/>
            <person name="Schilde C."/>
            <person name="Helps N.R."/>
            <person name="Tunggal B."/>
            <person name="Rivero F."/>
            <person name="John U."/>
            <person name="Schleicher M."/>
            <person name="Eichinger L."/>
            <person name="Platzer M."/>
            <person name="Noegel A.A."/>
            <person name="Schaap P."/>
            <person name="Gloeckner G."/>
        </authorList>
    </citation>
    <scope>NUCLEOTIDE SEQUENCE [LARGE SCALE GENOMIC DNA]</scope>
    <source>
        <strain evidence="3">ATCC 26659 / Pp 5 / PN500</strain>
    </source>
</reference>
<accession>D3BJG3</accession>
<evidence type="ECO:0000313" key="2">
    <source>
        <dbReference type="EMBL" id="EFA78043.1"/>
    </source>
</evidence>
<dbReference type="PROSITE" id="PS51257">
    <property type="entry name" value="PROKAR_LIPOPROTEIN"/>
    <property type="match status" value="1"/>
</dbReference>
<proteinExistence type="predicted"/>
<dbReference type="GeneID" id="31364167"/>
<protein>
    <submittedName>
        <fullName evidence="2">Uncharacterized protein</fullName>
    </submittedName>
</protein>
<evidence type="ECO:0000313" key="3">
    <source>
        <dbReference type="Proteomes" id="UP000001396"/>
    </source>
</evidence>
<name>D3BJG3_HETP5</name>
<feature type="signal peptide" evidence="1">
    <location>
        <begin position="1"/>
        <end position="23"/>
    </location>
</feature>
<organism evidence="2 3">
    <name type="scientific">Heterostelium pallidum (strain ATCC 26659 / Pp 5 / PN500)</name>
    <name type="common">Cellular slime mold</name>
    <name type="synonym">Polysphondylium pallidum</name>
    <dbReference type="NCBI Taxonomy" id="670386"/>
    <lineage>
        <taxon>Eukaryota</taxon>
        <taxon>Amoebozoa</taxon>
        <taxon>Evosea</taxon>
        <taxon>Eumycetozoa</taxon>
        <taxon>Dictyostelia</taxon>
        <taxon>Acytosteliales</taxon>
        <taxon>Acytosteliaceae</taxon>
        <taxon>Heterostelium</taxon>
    </lineage>
</organism>
<dbReference type="AlphaFoldDB" id="D3BJG3"/>
<evidence type="ECO:0000256" key="1">
    <source>
        <dbReference type="SAM" id="SignalP"/>
    </source>
</evidence>
<keyword evidence="1" id="KW-0732">Signal</keyword>
<sequence length="60" mass="6824">MNKSFFYLLIAIVIFGCIAVAMGETDRLCRCQYTYTQESCAKMGLTFYPADESNCCTRCK</sequence>
<feature type="chain" id="PRO_5003041207" evidence="1">
    <location>
        <begin position="24"/>
        <end position="60"/>
    </location>
</feature>
<gene>
    <name evidence="2" type="ORF">PPL_08689</name>
</gene>